<accession>A0A849SS09</accession>
<dbReference type="EMBL" id="JABFRW010000150">
    <property type="protein sequence ID" value="NOT34835.1"/>
    <property type="molecule type" value="Genomic_DNA"/>
</dbReference>
<dbReference type="Gene3D" id="3.10.590.10">
    <property type="entry name" value="ph1033 like domains"/>
    <property type="match status" value="1"/>
</dbReference>
<name>A0A849SS09_UNCEI</name>
<sequence length="139" mass="15398">MPTFLFKTEPSTYSFADLVRDRHTTWDGVSNALALIHLRTAKKGDLVVIYHSGDDRAAIGIARVTKAAYPDPKLEDPSRVVVDLEPVEKLARPVSLAEFRGDAVFKSLELVRNTRLSVMPMSDAQIARLRAIVARPARA</sequence>
<dbReference type="InterPro" id="IPR052181">
    <property type="entry name" value="5hmC_binding"/>
</dbReference>
<dbReference type="AlphaFoldDB" id="A0A849SS09"/>
<dbReference type="PANTHER" id="PTHR14087">
    <property type="entry name" value="THYMOCYTE NUCLEAR PROTEIN 1"/>
    <property type="match status" value="1"/>
</dbReference>
<evidence type="ECO:0000313" key="3">
    <source>
        <dbReference type="Proteomes" id="UP000580839"/>
    </source>
</evidence>
<organism evidence="2 3">
    <name type="scientific">Eiseniibacteriota bacterium</name>
    <dbReference type="NCBI Taxonomy" id="2212470"/>
    <lineage>
        <taxon>Bacteria</taxon>
        <taxon>Candidatus Eiseniibacteriota</taxon>
    </lineage>
</organism>
<dbReference type="SUPFAM" id="SSF88697">
    <property type="entry name" value="PUA domain-like"/>
    <property type="match status" value="1"/>
</dbReference>
<dbReference type="InterPro" id="IPR002740">
    <property type="entry name" value="EVE_domain"/>
</dbReference>
<protein>
    <submittedName>
        <fullName evidence="2">EVE domain-containing protein</fullName>
    </submittedName>
</protein>
<proteinExistence type="predicted"/>
<gene>
    <name evidence="2" type="ORF">HOP12_11790</name>
</gene>
<dbReference type="PANTHER" id="PTHR14087:SF7">
    <property type="entry name" value="THYMOCYTE NUCLEAR PROTEIN 1"/>
    <property type="match status" value="1"/>
</dbReference>
<dbReference type="Proteomes" id="UP000580839">
    <property type="component" value="Unassembled WGS sequence"/>
</dbReference>
<evidence type="ECO:0000259" key="1">
    <source>
        <dbReference type="Pfam" id="PF01878"/>
    </source>
</evidence>
<dbReference type="Pfam" id="PF01878">
    <property type="entry name" value="EVE"/>
    <property type="match status" value="1"/>
</dbReference>
<evidence type="ECO:0000313" key="2">
    <source>
        <dbReference type="EMBL" id="NOT34835.1"/>
    </source>
</evidence>
<reference evidence="2 3" key="1">
    <citation type="submission" date="2020-04" db="EMBL/GenBank/DDBJ databases">
        <title>Metagenomic profiling of ammonia- and methane-oxidizing microorganisms in a Dutch drinking water treatment plant.</title>
        <authorList>
            <person name="Poghosyan L."/>
            <person name="Leucker S."/>
        </authorList>
    </citation>
    <scope>NUCLEOTIDE SEQUENCE [LARGE SCALE GENOMIC DNA]</scope>
    <source>
        <strain evidence="2">S-RSF-IL-03</strain>
    </source>
</reference>
<comment type="caution">
    <text evidence="2">The sequence shown here is derived from an EMBL/GenBank/DDBJ whole genome shotgun (WGS) entry which is preliminary data.</text>
</comment>
<feature type="domain" description="EVE" evidence="1">
    <location>
        <begin position="4"/>
        <end position="129"/>
    </location>
</feature>
<dbReference type="InterPro" id="IPR015947">
    <property type="entry name" value="PUA-like_sf"/>
</dbReference>